<reference evidence="10" key="1">
    <citation type="submission" date="2022-10" db="EMBL/GenBank/DDBJ databases">
        <title>The WGS of Solirubrobacter phytolaccae KCTC 29190.</title>
        <authorList>
            <person name="Jiang Z."/>
        </authorList>
    </citation>
    <scope>NUCLEOTIDE SEQUENCE</scope>
    <source>
        <strain evidence="10">KCTC 29190</strain>
    </source>
</reference>
<dbReference type="PROSITE" id="PS50110">
    <property type="entry name" value="RESPONSE_REGULATORY"/>
    <property type="match status" value="1"/>
</dbReference>
<keyword evidence="7" id="KW-0175">Coiled coil</keyword>
<evidence type="ECO:0000256" key="6">
    <source>
        <dbReference type="PROSITE-ProRule" id="PRU00169"/>
    </source>
</evidence>
<accession>A0A9X3SGZ5</accession>
<dbReference type="GO" id="GO:0003723">
    <property type="term" value="F:RNA binding"/>
    <property type="evidence" value="ECO:0007669"/>
    <property type="project" value="InterPro"/>
</dbReference>
<dbReference type="GO" id="GO:0000156">
    <property type="term" value="F:phosphorelay response regulator activity"/>
    <property type="evidence" value="ECO:0007669"/>
    <property type="project" value="TreeGrafter"/>
</dbReference>
<sequence>MRILVAEDDPIIALGLARRLGALGHEVVGPVASVVEAAALARGVGADLYLFDVDLADGDGIELARDLSVDGPRRPVVVLTGLDAPEVLERSITAGVLAHLTKPVDDRQLDAALRLAAARAAELEALREEVDSTRQALADRKVVEQAKGILMTALGLSEPEAFARIRSTARDRNLRLADVARAIVDQRALYEKRP</sequence>
<feature type="modified residue" description="4-aspartylphosphate" evidence="6">
    <location>
        <position position="52"/>
    </location>
</feature>
<dbReference type="InterPro" id="IPR011006">
    <property type="entry name" value="CheY-like_superfamily"/>
</dbReference>
<dbReference type="Pfam" id="PF00072">
    <property type="entry name" value="Response_reg"/>
    <property type="match status" value="1"/>
</dbReference>
<keyword evidence="4" id="KW-0238">DNA-binding</keyword>
<dbReference type="PIRSF" id="PIRSF036382">
    <property type="entry name" value="RR_antiterm"/>
    <property type="match status" value="1"/>
</dbReference>
<feature type="domain" description="ANTAR" evidence="9">
    <location>
        <begin position="123"/>
        <end position="184"/>
    </location>
</feature>
<evidence type="ECO:0000256" key="3">
    <source>
        <dbReference type="ARBA" id="ARBA00023015"/>
    </source>
</evidence>
<dbReference type="InterPro" id="IPR039420">
    <property type="entry name" value="WalR-like"/>
</dbReference>
<dbReference type="Proteomes" id="UP001147653">
    <property type="component" value="Unassembled WGS sequence"/>
</dbReference>
<proteinExistence type="predicted"/>
<dbReference type="PANTHER" id="PTHR48111:SF1">
    <property type="entry name" value="TWO-COMPONENT RESPONSE REGULATOR ORR33"/>
    <property type="match status" value="1"/>
</dbReference>
<dbReference type="InterPro" id="IPR005561">
    <property type="entry name" value="ANTAR"/>
</dbReference>
<evidence type="ECO:0000259" key="9">
    <source>
        <dbReference type="PROSITE" id="PS50921"/>
    </source>
</evidence>
<name>A0A9X3SGZ5_9ACTN</name>
<evidence type="ECO:0000256" key="4">
    <source>
        <dbReference type="ARBA" id="ARBA00023125"/>
    </source>
</evidence>
<dbReference type="GO" id="GO:0032993">
    <property type="term" value="C:protein-DNA complex"/>
    <property type="evidence" value="ECO:0007669"/>
    <property type="project" value="TreeGrafter"/>
</dbReference>
<evidence type="ECO:0000256" key="5">
    <source>
        <dbReference type="ARBA" id="ARBA00023163"/>
    </source>
</evidence>
<dbReference type="GO" id="GO:0005829">
    <property type="term" value="C:cytosol"/>
    <property type="evidence" value="ECO:0007669"/>
    <property type="project" value="TreeGrafter"/>
</dbReference>
<dbReference type="SUPFAM" id="SSF52172">
    <property type="entry name" value="CheY-like"/>
    <property type="match status" value="1"/>
</dbReference>
<keyword evidence="11" id="KW-1185">Reference proteome</keyword>
<feature type="coiled-coil region" evidence="7">
    <location>
        <begin position="109"/>
        <end position="140"/>
    </location>
</feature>
<keyword evidence="3" id="KW-0805">Transcription regulation</keyword>
<dbReference type="Gene3D" id="1.10.10.10">
    <property type="entry name" value="Winged helix-like DNA-binding domain superfamily/Winged helix DNA-binding domain"/>
    <property type="match status" value="1"/>
</dbReference>
<dbReference type="RefSeq" id="WP_270027264.1">
    <property type="nucleotide sequence ID" value="NZ_JAPDDP010000042.1"/>
</dbReference>
<evidence type="ECO:0000259" key="8">
    <source>
        <dbReference type="PROSITE" id="PS50110"/>
    </source>
</evidence>
<dbReference type="InterPro" id="IPR008327">
    <property type="entry name" value="Sig_transdc_resp-reg_antiterm"/>
</dbReference>
<dbReference type="SMART" id="SM01012">
    <property type="entry name" value="ANTAR"/>
    <property type="match status" value="1"/>
</dbReference>
<dbReference type="GO" id="GO:0000976">
    <property type="term" value="F:transcription cis-regulatory region binding"/>
    <property type="evidence" value="ECO:0007669"/>
    <property type="project" value="TreeGrafter"/>
</dbReference>
<dbReference type="Gene3D" id="3.40.50.2300">
    <property type="match status" value="1"/>
</dbReference>
<comment type="caution">
    <text evidence="10">The sequence shown here is derived from an EMBL/GenBank/DDBJ whole genome shotgun (WGS) entry which is preliminary data.</text>
</comment>
<keyword evidence="1 6" id="KW-0597">Phosphoprotein</keyword>
<dbReference type="AlphaFoldDB" id="A0A9X3SGZ5"/>
<keyword evidence="5" id="KW-0804">Transcription</keyword>
<dbReference type="EMBL" id="JAPDDP010000042">
    <property type="protein sequence ID" value="MDA0182882.1"/>
    <property type="molecule type" value="Genomic_DNA"/>
</dbReference>
<evidence type="ECO:0000313" key="10">
    <source>
        <dbReference type="EMBL" id="MDA0182882.1"/>
    </source>
</evidence>
<evidence type="ECO:0000256" key="2">
    <source>
        <dbReference type="ARBA" id="ARBA00023012"/>
    </source>
</evidence>
<feature type="domain" description="Response regulatory" evidence="8">
    <location>
        <begin position="2"/>
        <end position="117"/>
    </location>
</feature>
<dbReference type="SMART" id="SM00448">
    <property type="entry name" value="REC"/>
    <property type="match status" value="1"/>
</dbReference>
<dbReference type="PANTHER" id="PTHR48111">
    <property type="entry name" value="REGULATOR OF RPOS"/>
    <property type="match status" value="1"/>
</dbReference>
<gene>
    <name evidence="10" type="ORF">OJ997_21400</name>
</gene>
<dbReference type="Pfam" id="PF03861">
    <property type="entry name" value="ANTAR"/>
    <property type="match status" value="1"/>
</dbReference>
<dbReference type="PROSITE" id="PS50921">
    <property type="entry name" value="ANTAR"/>
    <property type="match status" value="1"/>
</dbReference>
<dbReference type="InterPro" id="IPR001789">
    <property type="entry name" value="Sig_transdc_resp-reg_receiver"/>
</dbReference>
<dbReference type="InterPro" id="IPR036388">
    <property type="entry name" value="WH-like_DNA-bd_sf"/>
</dbReference>
<dbReference type="GO" id="GO:0006355">
    <property type="term" value="P:regulation of DNA-templated transcription"/>
    <property type="evidence" value="ECO:0007669"/>
    <property type="project" value="TreeGrafter"/>
</dbReference>
<evidence type="ECO:0000256" key="1">
    <source>
        <dbReference type="ARBA" id="ARBA00022553"/>
    </source>
</evidence>
<evidence type="ECO:0000256" key="7">
    <source>
        <dbReference type="SAM" id="Coils"/>
    </source>
</evidence>
<evidence type="ECO:0000313" key="11">
    <source>
        <dbReference type="Proteomes" id="UP001147653"/>
    </source>
</evidence>
<organism evidence="10 11">
    <name type="scientific">Solirubrobacter phytolaccae</name>
    <dbReference type="NCBI Taxonomy" id="1404360"/>
    <lineage>
        <taxon>Bacteria</taxon>
        <taxon>Bacillati</taxon>
        <taxon>Actinomycetota</taxon>
        <taxon>Thermoleophilia</taxon>
        <taxon>Solirubrobacterales</taxon>
        <taxon>Solirubrobacteraceae</taxon>
        <taxon>Solirubrobacter</taxon>
    </lineage>
</organism>
<protein>
    <submittedName>
        <fullName evidence="10">ANTAR domain-containing protein</fullName>
    </submittedName>
</protein>
<keyword evidence="2" id="KW-0902">Two-component regulatory system</keyword>